<keyword evidence="2" id="KW-1185">Reference proteome</keyword>
<proteinExistence type="predicted"/>
<reference evidence="1 2" key="1">
    <citation type="submission" date="2019-11" db="EMBL/GenBank/DDBJ databases">
        <authorList>
            <person name="Li X.-J."/>
            <person name="Feng X.-M."/>
        </authorList>
    </citation>
    <scope>NUCLEOTIDE SEQUENCE [LARGE SCALE GENOMIC DNA]</scope>
    <source>
        <strain evidence="1 2">XMNu-373</strain>
    </source>
</reference>
<comment type="caution">
    <text evidence="1">The sequence shown here is derived from an EMBL/GenBank/DDBJ whole genome shotgun (WGS) entry which is preliminary data.</text>
</comment>
<organism evidence="1 2">
    <name type="scientific">Phytoactinopolyspora mesophila</name>
    <dbReference type="NCBI Taxonomy" id="2650750"/>
    <lineage>
        <taxon>Bacteria</taxon>
        <taxon>Bacillati</taxon>
        <taxon>Actinomycetota</taxon>
        <taxon>Actinomycetes</taxon>
        <taxon>Jiangellales</taxon>
        <taxon>Jiangellaceae</taxon>
        <taxon>Phytoactinopolyspora</taxon>
    </lineage>
</organism>
<dbReference type="EMBL" id="WLZY01000005">
    <property type="protein sequence ID" value="NDL58645.1"/>
    <property type="molecule type" value="Genomic_DNA"/>
</dbReference>
<protein>
    <recommendedName>
        <fullName evidence="3">Minor tail protein</fullName>
    </recommendedName>
</protein>
<dbReference type="AlphaFoldDB" id="A0A7K3M5X4"/>
<dbReference type="Proteomes" id="UP000460435">
    <property type="component" value="Unassembled WGS sequence"/>
</dbReference>
<evidence type="ECO:0000313" key="2">
    <source>
        <dbReference type="Proteomes" id="UP000460435"/>
    </source>
</evidence>
<evidence type="ECO:0008006" key="3">
    <source>
        <dbReference type="Google" id="ProtNLM"/>
    </source>
</evidence>
<dbReference type="RefSeq" id="WP_162451336.1">
    <property type="nucleotide sequence ID" value="NZ_WLZY01000005.1"/>
</dbReference>
<gene>
    <name evidence="1" type="ORF">F7O44_16370</name>
</gene>
<name>A0A7K3M5X4_9ACTN</name>
<accession>A0A7K3M5X4</accession>
<evidence type="ECO:0000313" key="1">
    <source>
        <dbReference type="EMBL" id="NDL58645.1"/>
    </source>
</evidence>
<sequence length="341" mass="37718">MVRIGEITDVSDLSWSRERNSVSSAQVTVINPTPECCGLLSRVEPWRNELVIYRGNERVWDGVVMTPQWSREAVTITARDMLIWTQRAILKTGYTDNRRSVVDRSRLILQSELARFENLNPPINVLPFLQIYASNVTRQSREILDFEKYVLDELEDLATAGAHFATVGRSIYIYNRTSDALGSSATVSENDFVGDDITITAHGMDFGTYAAVTDGEGHAGDAGGTDPYYGLVERLTTQRPEGRDDGDPVDTEALAEQARLDLAGRNPVPVRLRVGSGATLDPRTALTIDDLVPGRRVPIRTEMMCRTVTSEQVVDRVQVTENAGGERIQVTLDRAPFTGGD</sequence>